<keyword evidence="3" id="KW-1185">Reference proteome</keyword>
<name>U7QC58_9CYAN</name>
<dbReference type="RefSeq" id="WP_023068349.1">
    <property type="nucleotide sequence ID" value="NZ_AUZM01000058.1"/>
</dbReference>
<gene>
    <name evidence="2" type="ORF">M595_4625</name>
</gene>
<dbReference type="EMBL" id="AUZM01000058">
    <property type="protein sequence ID" value="ERT05429.1"/>
    <property type="molecule type" value="Genomic_DNA"/>
</dbReference>
<dbReference type="Pfam" id="PF00990">
    <property type="entry name" value="GGDEF"/>
    <property type="match status" value="1"/>
</dbReference>
<dbReference type="AlphaFoldDB" id="U7QC58"/>
<dbReference type="GO" id="GO:0043709">
    <property type="term" value="P:cell adhesion involved in single-species biofilm formation"/>
    <property type="evidence" value="ECO:0007669"/>
    <property type="project" value="TreeGrafter"/>
</dbReference>
<dbReference type="GO" id="GO:1902201">
    <property type="term" value="P:negative regulation of bacterial-type flagellum-dependent cell motility"/>
    <property type="evidence" value="ECO:0007669"/>
    <property type="project" value="TreeGrafter"/>
</dbReference>
<evidence type="ECO:0000259" key="1">
    <source>
        <dbReference type="PROSITE" id="PS50887"/>
    </source>
</evidence>
<proteinExistence type="predicted"/>
<dbReference type="InterPro" id="IPR050469">
    <property type="entry name" value="Diguanylate_Cyclase"/>
</dbReference>
<dbReference type="InterPro" id="IPR043128">
    <property type="entry name" value="Rev_trsase/Diguanyl_cyclase"/>
</dbReference>
<evidence type="ECO:0000313" key="3">
    <source>
        <dbReference type="Proteomes" id="UP000017127"/>
    </source>
</evidence>
<comment type="caution">
    <text evidence="2">The sequence shown here is derived from an EMBL/GenBank/DDBJ whole genome shotgun (WGS) entry which is preliminary data.</text>
</comment>
<dbReference type="PATRIC" id="fig|1348334.3.peg.4472"/>
<dbReference type="CDD" id="cd01949">
    <property type="entry name" value="GGDEF"/>
    <property type="match status" value="1"/>
</dbReference>
<dbReference type="InterPro" id="IPR029787">
    <property type="entry name" value="Nucleotide_cyclase"/>
</dbReference>
<dbReference type="GO" id="GO:0052621">
    <property type="term" value="F:diguanylate cyclase activity"/>
    <property type="evidence" value="ECO:0007669"/>
    <property type="project" value="TreeGrafter"/>
</dbReference>
<dbReference type="SMART" id="SM00267">
    <property type="entry name" value="GGDEF"/>
    <property type="match status" value="1"/>
</dbReference>
<dbReference type="InterPro" id="IPR000160">
    <property type="entry name" value="GGDEF_dom"/>
</dbReference>
<dbReference type="PANTHER" id="PTHR45138:SF9">
    <property type="entry name" value="DIGUANYLATE CYCLASE DGCM-RELATED"/>
    <property type="match status" value="1"/>
</dbReference>
<accession>U7QC58</accession>
<sequence length="187" mass="21380">MNSNFSHDELCSCQSNPEPHHLDHLTKVVSRRHFYEDFTREWKRFCREQKPLSLLLLNIDFFKSYNDTYGHQLGDDCLIQLAQALQQAVRRPNDLVARYGGEEFVVLLPDTDQEEAIAVAENIRAAIKALNIPHSASEVSDRVTVSIGISTCIPCESQKPYILIEGADMALYRAKQQGRDRFVTITR</sequence>
<dbReference type="GO" id="GO:0005886">
    <property type="term" value="C:plasma membrane"/>
    <property type="evidence" value="ECO:0007669"/>
    <property type="project" value="TreeGrafter"/>
</dbReference>
<reference evidence="2 3" key="1">
    <citation type="journal article" date="2013" name="Front. Microbiol.">
        <title>Comparative genomic analyses of the cyanobacterium, Lyngbya aestuarii BL J, a powerful hydrogen producer.</title>
        <authorList>
            <person name="Kothari A."/>
            <person name="Vaughn M."/>
            <person name="Garcia-Pichel F."/>
        </authorList>
    </citation>
    <scope>NUCLEOTIDE SEQUENCE [LARGE SCALE GENOMIC DNA]</scope>
    <source>
        <strain evidence="2 3">BL J</strain>
    </source>
</reference>
<dbReference type="NCBIfam" id="TIGR00254">
    <property type="entry name" value="GGDEF"/>
    <property type="match status" value="1"/>
</dbReference>
<organism evidence="2 3">
    <name type="scientific">Lyngbya aestuarii BL J</name>
    <dbReference type="NCBI Taxonomy" id="1348334"/>
    <lineage>
        <taxon>Bacteria</taxon>
        <taxon>Bacillati</taxon>
        <taxon>Cyanobacteriota</taxon>
        <taxon>Cyanophyceae</taxon>
        <taxon>Oscillatoriophycideae</taxon>
        <taxon>Oscillatoriales</taxon>
        <taxon>Microcoleaceae</taxon>
        <taxon>Lyngbya</taxon>
    </lineage>
</organism>
<evidence type="ECO:0000313" key="2">
    <source>
        <dbReference type="EMBL" id="ERT05429.1"/>
    </source>
</evidence>
<dbReference type="Gene3D" id="3.30.70.270">
    <property type="match status" value="1"/>
</dbReference>
<feature type="domain" description="GGDEF" evidence="1">
    <location>
        <begin position="50"/>
        <end position="187"/>
    </location>
</feature>
<dbReference type="FunFam" id="3.30.70.270:FF:000001">
    <property type="entry name" value="Diguanylate cyclase domain protein"/>
    <property type="match status" value="1"/>
</dbReference>
<dbReference type="PANTHER" id="PTHR45138">
    <property type="entry name" value="REGULATORY COMPONENTS OF SENSORY TRANSDUCTION SYSTEM"/>
    <property type="match status" value="1"/>
</dbReference>
<dbReference type="Proteomes" id="UP000017127">
    <property type="component" value="Unassembled WGS sequence"/>
</dbReference>
<dbReference type="PROSITE" id="PS50887">
    <property type="entry name" value="GGDEF"/>
    <property type="match status" value="1"/>
</dbReference>
<dbReference type="SUPFAM" id="SSF55073">
    <property type="entry name" value="Nucleotide cyclase"/>
    <property type="match status" value="1"/>
</dbReference>
<protein>
    <submittedName>
        <fullName evidence="2">Diguanylate cyclase domain protein</fullName>
    </submittedName>
</protein>
<dbReference type="OrthoDB" id="9805474at2"/>